<accession>A0A4Z1GDF6</accession>
<dbReference type="EMBL" id="PQXK01000174">
    <property type="protein sequence ID" value="TGO34996.1"/>
    <property type="molecule type" value="Genomic_DNA"/>
</dbReference>
<evidence type="ECO:0000313" key="1">
    <source>
        <dbReference type="EMBL" id="TGO34996.1"/>
    </source>
</evidence>
<reference evidence="1 2" key="1">
    <citation type="submission" date="2017-12" db="EMBL/GenBank/DDBJ databases">
        <title>Comparative genomics of Botrytis spp.</title>
        <authorList>
            <person name="Valero-Jimenez C.A."/>
            <person name="Tapia P."/>
            <person name="Veloso J."/>
            <person name="Silva-Moreno E."/>
            <person name="Staats M."/>
            <person name="Valdes J.H."/>
            <person name="Van Kan J.A.L."/>
        </authorList>
    </citation>
    <scope>NUCLEOTIDE SEQUENCE [LARGE SCALE GENOMIC DNA]</scope>
    <source>
        <strain evidence="1 2">Bh0001</strain>
    </source>
</reference>
<gene>
    <name evidence="1" type="ORF">BHYA_0174g00210</name>
</gene>
<evidence type="ECO:0000313" key="2">
    <source>
        <dbReference type="Proteomes" id="UP000297814"/>
    </source>
</evidence>
<sequence>MESSDQGFLQYEFSVAGEQHRISDLPFRTKESQETDNLPDPQHLVLIEYRIANKTFGTRLLSMGALSIHESDSYSDLLAAIQCKSNDWEDVPLICKEKNIAIRWKIGQAVNDNSYDTLCGPDVVMNRLIRMMRERHWKDRLVVVYHAKENDSSDSS</sequence>
<comment type="caution">
    <text evidence="1">The sequence shown here is derived from an EMBL/GenBank/DDBJ whole genome shotgun (WGS) entry which is preliminary data.</text>
</comment>
<keyword evidence="2" id="KW-1185">Reference proteome</keyword>
<protein>
    <submittedName>
        <fullName evidence="1">Uncharacterized protein</fullName>
    </submittedName>
</protein>
<dbReference type="Proteomes" id="UP000297814">
    <property type="component" value="Unassembled WGS sequence"/>
</dbReference>
<organism evidence="1 2">
    <name type="scientific">Botrytis hyacinthi</name>
    <dbReference type="NCBI Taxonomy" id="278943"/>
    <lineage>
        <taxon>Eukaryota</taxon>
        <taxon>Fungi</taxon>
        <taxon>Dikarya</taxon>
        <taxon>Ascomycota</taxon>
        <taxon>Pezizomycotina</taxon>
        <taxon>Leotiomycetes</taxon>
        <taxon>Helotiales</taxon>
        <taxon>Sclerotiniaceae</taxon>
        <taxon>Botrytis</taxon>
    </lineage>
</organism>
<dbReference type="AlphaFoldDB" id="A0A4Z1GDF6"/>
<proteinExistence type="predicted"/>
<name>A0A4Z1GDF6_9HELO</name>